<dbReference type="Proteomes" id="UP000002035">
    <property type="component" value="Unassembled WGS sequence"/>
</dbReference>
<dbReference type="GeneID" id="9230373"/>
<dbReference type="RefSeq" id="XP_002847691.1">
    <property type="nucleotide sequence ID" value="XM_002847645.1"/>
</dbReference>
<dbReference type="EMBL" id="DS995703">
    <property type="protein sequence ID" value="EEQ30378.1"/>
    <property type="molecule type" value="Genomic_DNA"/>
</dbReference>
<reference evidence="2" key="1">
    <citation type="journal article" date="2012" name="MBio">
        <title>Comparative genome analysis of Trichophyton rubrum and related dermatophytes reveals candidate genes involved in infection.</title>
        <authorList>
            <person name="Martinez D.A."/>
            <person name="Oliver B.G."/>
            <person name="Graeser Y."/>
            <person name="Goldberg J.M."/>
            <person name="Li W."/>
            <person name="Martinez-Rossi N.M."/>
            <person name="Monod M."/>
            <person name="Shelest E."/>
            <person name="Barton R.C."/>
            <person name="Birch E."/>
            <person name="Brakhage A.A."/>
            <person name="Chen Z."/>
            <person name="Gurr S.J."/>
            <person name="Heiman D."/>
            <person name="Heitman J."/>
            <person name="Kosti I."/>
            <person name="Rossi A."/>
            <person name="Saif S."/>
            <person name="Samalova M."/>
            <person name="Saunders C.W."/>
            <person name="Shea T."/>
            <person name="Summerbell R.C."/>
            <person name="Xu J."/>
            <person name="Young S."/>
            <person name="Zeng Q."/>
            <person name="Birren B.W."/>
            <person name="Cuomo C.A."/>
            <person name="White T.C."/>
        </authorList>
    </citation>
    <scope>NUCLEOTIDE SEQUENCE [LARGE SCALE GENOMIC DNA]</scope>
    <source>
        <strain evidence="2">ATCC MYA-4605 / CBS 113480</strain>
    </source>
</reference>
<keyword evidence="2" id="KW-1185">Reference proteome</keyword>
<proteinExistence type="predicted"/>
<evidence type="ECO:0000313" key="2">
    <source>
        <dbReference type="Proteomes" id="UP000002035"/>
    </source>
</evidence>
<sequence length="158" mass="17107">MAVPPEENPLLTSISLGVRTCLTIEPPVLCLRMLDSGNLTITSHARARSRVALTPVSQSLVIAKAPPFNIAGTEIYVNGKVSIFQLQQPPNAIIHKYISMMHARLLLLALYTATLSTLRVSLQARSGVGHSQIKILGGCCKMVSTSPRRPSNSTYEID</sequence>
<gene>
    <name evidence="1" type="ORF">MCYG_03197</name>
</gene>
<dbReference type="VEuPathDB" id="FungiDB:MCYG_03197"/>
<evidence type="ECO:0000313" key="1">
    <source>
        <dbReference type="EMBL" id="EEQ30378.1"/>
    </source>
</evidence>
<accession>C5FL06</accession>
<organism evidence="1 2">
    <name type="scientific">Arthroderma otae (strain ATCC MYA-4605 / CBS 113480)</name>
    <name type="common">Microsporum canis</name>
    <dbReference type="NCBI Taxonomy" id="554155"/>
    <lineage>
        <taxon>Eukaryota</taxon>
        <taxon>Fungi</taxon>
        <taxon>Dikarya</taxon>
        <taxon>Ascomycota</taxon>
        <taxon>Pezizomycotina</taxon>
        <taxon>Eurotiomycetes</taxon>
        <taxon>Eurotiomycetidae</taxon>
        <taxon>Onygenales</taxon>
        <taxon>Arthrodermataceae</taxon>
        <taxon>Microsporum</taxon>
    </lineage>
</organism>
<dbReference type="HOGENOM" id="CLU_1668964_0_0_1"/>
<name>C5FL06_ARTOC</name>
<dbReference type="AlphaFoldDB" id="C5FL06"/>
<protein>
    <submittedName>
        <fullName evidence="1">Uncharacterized protein</fullName>
    </submittedName>
</protein>